<dbReference type="InterPro" id="IPR036869">
    <property type="entry name" value="J_dom_sf"/>
</dbReference>
<evidence type="ECO:0000259" key="3">
    <source>
        <dbReference type="PROSITE" id="PS50076"/>
    </source>
</evidence>
<dbReference type="AlphaFoldDB" id="A0AA36CZE8"/>
<organism evidence="4 5">
    <name type="scientific">Mesorhabditis spiculigera</name>
    <dbReference type="NCBI Taxonomy" id="96644"/>
    <lineage>
        <taxon>Eukaryota</taxon>
        <taxon>Metazoa</taxon>
        <taxon>Ecdysozoa</taxon>
        <taxon>Nematoda</taxon>
        <taxon>Chromadorea</taxon>
        <taxon>Rhabditida</taxon>
        <taxon>Rhabditina</taxon>
        <taxon>Rhabditomorpha</taxon>
        <taxon>Rhabditoidea</taxon>
        <taxon>Rhabditidae</taxon>
        <taxon>Mesorhabditinae</taxon>
        <taxon>Mesorhabditis</taxon>
    </lineage>
</organism>
<evidence type="ECO:0000256" key="1">
    <source>
        <dbReference type="SAM" id="MobiDB-lite"/>
    </source>
</evidence>
<dbReference type="Proteomes" id="UP001177023">
    <property type="component" value="Unassembled WGS sequence"/>
</dbReference>
<dbReference type="InterPro" id="IPR052763">
    <property type="entry name" value="DnaJ_C4"/>
</dbReference>
<dbReference type="InterPro" id="IPR001623">
    <property type="entry name" value="DnaJ_domain"/>
</dbReference>
<feature type="region of interest" description="Disordered" evidence="1">
    <location>
        <begin position="233"/>
        <end position="259"/>
    </location>
</feature>
<feature type="region of interest" description="Disordered" evidence="1">
    <location>
        <begin position="74"/>
        <end position="100"/>
    </location>
</feature>
<feature type="transmembrane region" description="Helical" evidence="2">
    <location>
        <begin position="132"/>
        <end position="153"/>
    </location>
</feature>
<keyword evidence="2" id="KW-1133">Transmembrane helix</keyword>
<dbReference type="SMART" id="SM00271">
    <property type="entry name" value="DnaJ"/>
    <property type="match status" value="1"/>
</dbReference>
<feature type="non-terminal residue" evidence="4">
    <location>
        <position position="1"/>
    </location>
</feature>
<dbReference type="PRINTS" id="PR00625">
    <property type="entry name" value="JDOMAIN"/>
</dbReference>
<name>A0AA36CZE8_9BILA</name>
<dbReference type="PROSITE" id="PS50076">
    <property type="entry name" value="DNAJ_2"/>
    <property type="match status" value="1"/>
</dbReference>
<dbReference type="EMBL" id="CATQJA010002653">
    <property type="protein sequence ID" value="CAJ0578212.1"/>
    <property type="molecule type" value="Genomic_DNA"/>
</dbReference>
<protein>
    <recommendedName>
        <fullName evidence="3">J domain-containing protein</fullName>
    </recommendedName>
</protein>
<comment type="caution">
    <text evidence="4">The sequence shown here is derived from an EMBL/GenBank/DDBJ whole genome shotgun (WGS) entry which is preliminary data.</text>
</comment>
<evidence type="ECO:0000313" key="4">
    <source>
        <dbReference type="EMBL" id="CAJ0578212.1"/>
    </source>
</evidence>
<dbReference type="SUPFAM" id="SSF46565">
    <property type="entry name" value="Chaperone J-domain"/>
    <property type="match status" value="1"/>
</dbReference>
<keyword evidence="2" id="KW-0472">Membrane</keyword>
<evidence type="ECO:0000313" key="5">
    <source>
        <dbReference type="Proteomes" id="UP001177023"/>
    </source>
</evidence>
<dbReference type="Gene3D" id="1.10.287.110">
    <property type="entry name" value="DnaJ domain"/>
    <property type="match status" value="1"/>
</dbReference>
<keyword evidence="2" id="KW-0812">Transmembrane</keyword>
<keyword evidence="5" id="KW-1185">Reference proteome</keyword>
<feature type="compositionally biased region" description="Pro residues" evidence="1">
    <location>
        <begin position="250"/>
        <end position="259"/>
    </location>
</feature>
<dbReference type="Pfam" id="PF00226">
    <property type="entry name" value="DnaJ"/>
    <property type="match status" value="1"/>
</dbReference>
<feature type="domain" description="J" evidence="3">
    <location>
        <begin position="10"/>
        <end position="79"/>
    </location>
</feature>
<gene>
    <name evidence="4" type="ORF">MSPICULIGERA_LOCUS16473</name>
</gene>
<feature type="compositionally biased region" description="Low complexity" evidence="1">
    <location>
        <begin position="88"/>
        <end position="100"/>
    </location>
</feature>
<accession>A0AA36CZE8</accession>
<dbReference type="CDD" id="cd06257">
    <property type="entry name" value="DnaJ"/>
    <property type="match status" value="1"/>
</dbReference>
<reference evidence="4" key="1">
    <citation type="submission" date="2023-06" db="EMBL/GenBank/DDBJ databases">
        <authorList>
            <person name="Delattre M."/>
        </authorList>
    </citation>
    <scope>NUCLEOTIDE SEQUENCE</scope>
    <source>
        <strain evidence="4">AF72</strain>
    </source>
</reference>
<dbReference type="PANTHER" id="PTHR44825">
    <property type="match status" value="1"/>
</dbReference>
<sequence length="259" mass="30901">MLFVSTRHRSFYEVLGVPKDATQKEIKQAFYEKSKKLHPDGVHVSDDERLKATKDFVELKTAYDTLRRPADRRAYDAGPRRYDRRRPIYPSSSSGDPGGSYYDHYNGSWSSSGPFDQKRPDFRTHSDEQWRWVFRTTAIGLTIVMLYNLGYVYQIYQEERRIARLIDKDEIAKSFLRQKGFEDMREDRQEMLNLAQLLKDDVDEAWRRRCEEMKGKNRDEIREEYRWFRAVQDPNNTRRTRPRRPAEDVPQPPPDSFSS</sequence>
<dbReference type="PANTHER" id="PTHR44825:SF1">
    <property type="entry name" value="DNAJ HOMOLOG SUBFAMILY C MEMBER 4"/>
    <property type="match status" value="1"/>
</dbReference>
<evidence type="ECO:0000256" key="2">
    <source>
        <dbReference type="SAM" id="Phobius"/>
    </source>
</evidence>
<proteinExistence type="predicted"/>